<dbReference type="Gene3D" id="1.10.150.130">
    <property type="match status" value="1"/>
</dbReference>
<dbReference type="InterPro" id="IPR010998">
    <property type="entry name" value="Integrase_recombinase_N"/>
</dbReference>
<keyword evidence="1" id="KW-0238">DNA-binding</keyword>
<sequence>MSHRRTTTTTPVFSELLPRAEESHIPKPRKPKSGTFLLLSPLRPHVLAREHIQMWTSPHAINYKVLLRYHFSTTTSLTLFSVLLNSLESKTCENYGAGLLRFHQFCDSENITESDRMPAPESLLAAFFSRSTMNSWLAGIHFWHTFNGASWLGGDVLNATKKGLSKMVPSLSTKQPRPPVTLHYMNILLHGLDLSNAFDAAVWAVASISFWSCCRYAPTILI</sequence>
<reference evidence="2 3" key="1">
    <citation type="journal article" date="2019" name="Nat. Ecol. Evol.">
        <title>Megaphylogeny resolves global patterns of mushroom evolution.</title>
        <authorList>
            <person name="Varga T."/>
            <person name="Krizsan K."/>
            <person name="Foldi C."/>
            <person name="Dima B."/>
            <person name="Sanchez-Garcia M."/>
            <person name="Sanchez-Ramirez S."/>
            <person name="Szollosi G.J."/>
            <person name="Szarkandi J.G."/>
            <person name="Papp V."/>
            <person name="Albert L."/>
            <person name="Andreopoulos W."/>
            <person name="Angelini C."/>
            <person name="Antonin V."/>
            <person name="Barry K.W."/>
            <person name="Bougher N.L."/>
            <person name="Buchanan P."/>
            <person name="Buyck B."/>
            <person name="Bense V."/>
            <person name="Catcheside P."/>
            <person name="Chovatia M."/>
            <person name="Cooper J."/>
            <person name="Damon W."/>
            <person name="Desjardin D."/>
            <person name="Finy P."/>
            <person name="Geml J."/>
            <person name="Haridas S."/>
            <person name="Hughes K."/>
            <person name="Justo A."/>
            <person name="Karasinski D."/>
            <person name="Kautmanova I."/>
            <person name="Kiss B."/>
            <person name="Kocsube S."/>
            <person name="Kotiranta H."/>
            <person name="LaButti K.M."/>
            <person name="Lechner B.E."/>
            <person name="Liimatainen K."/>
            <person name="Lipzen A."/>
            <person name="Lukacs Z."/>
            <person name="Mihaltcheva S."/>
            <person name="Morgado L.N."/>
            <person name="Niskanen T."/>
            <person name="Noordeloos M.E."/>
            <person name="Ohm R.A."/>
            <person name="Ortiz-Santana B."/>
            <person name="Ovrebo C."/>
            <person name="Racz N."/>
            <person name="Riley R."/>
            <person name="Savchenko A."/>
            <person name="Shiryaev A."/>
            <person name="Soop K."/>
            <person name="Spirin V."/>
            <person name="Szebenyi C."/>
            <person name="Tomsovsky M."/>
            <person name="Tulloss R.E."/>
            <person name="Uehling J."/>
            <person name="Grigoriev I.V."/>
            <person name="Vagvolgyi C."/>
            <person name="Papp T."/>
            <person name="Martin F.M."/>
            <person name="Miettinen O."/>
            <person name="Hibbett D.S."/>
            <person name="Nagy L.G."/>
        </authorList>
    </citation>
    <scope>NUCLEOTIDE SEQUENCE [LARGE SCALE GENOMIC DNA]</scope>
    <source>
        <strain evidence="2 3">CBS 166.37</strain>
    </source>
</reference>
<evidence type="ECO:0000256" key="1">
    <source>
        <dbReference type="ARBA" id="ARBA00023125"/>
    </source>
</evidence>
<gene>
    <name evidence="2" type="ORF">BDQ12DRAFT_701132</name>
</gene>
<accession>A0A5C3LKX0</accession>
<name>A0A5C3LKX0_9AGAR</name>
<dbReference type="STRING" id="68775.A0A5C3LKX0"/>
<keyword evidence="3" id="KW-1185">Reference proteome</keyword>
<dbReference type="AlphaFoldDB" id="A0A5C3LKX0"/>
<dbReference type="OrthoDB" id="3254696at2759"/>
<protein>
    <submittedName>
        <fullName evidence="2">Uncharacterized protein</fullName>
    </submittedName>
</protein>
<dbReference type="GO" id="GO:0003677">
    <property type="term" value="F:DNA binding"/>
    <property type="evidence" value="ECO:0007669"/>
    <property type="project" value="UniProtKB-KW"/>
</dbReference>
<proteinExistence type="predicted"/>
<dbReference type="EMBL" id="ML213671">
    <property type="protein sequence ID" value="TFK32546.1"/>
    <property type="molecule type" value="Genomic_DNA"/>
</dbReference>
<evidence type="ECO:0000313" key="3">
    <source>
        <dbReference type="Proteomes" id="UP000308652"/>
    </source>
</evidence>
<evidence type="ECO:0000313" key="2">
    <source>
        <dbReference type="EMBL" id="TFK32546.1"/>
    </source>
</evidence>
<organism evidence="2 3">
    <name type="scientific">Crucibulum laeve</name>
    <dbReference type="NCBI Taxonomy" id="68775"/>
    <lineage>
        <taxon>Eukaryota</taxon>
        <taxon>Fungi</taxon>
        <taxon>Dikarya</taxon>
        <taxon>Basidiomycota</taxon>
        <taxon>Agaricomycotina</taxon>
        <taxon>Agaricomycetes</taxon>
        <taxon>Agaricomycetidae</taxon>
        <taxon>Agaricales</taxon>
        <taxon>Agaricineae</taxon>
        <taxon>Nidulariaceae</taxon>
        <taxon>Crucibulum</taxon>
    </lineage>
</organism>
<dbReference type="Proteomes" id="UP000308652">
    <property type="component" value="Unassembled WGS sequence"/>
</dbReference>